<feature type="compositionally biased region" description="Low complexity" evidence="1">
    <location>
        <begin position="239"/>
        <end position="251"/>
    </location>
</feature>
<proteinExistence type="predicted"/>
<organism evidence="3 4">
    <name type="scientific">Nocardioides lentus</name>
    <dbReference type="NCBI Taxonomy" id="338077"/>
    <lineage>
        <taxon>Bacteria</taxon>
        <taxon>Bacillati</taxon>
        <taxon>Actinomycetota</taxon>
        <taxon>Actinomycetes</taxon>
        <taxon>Propionibacteriales</taxon>
        <taxon>Nocardioidaceae</taxon>
        <taxon>Nocardioides</taxon>
    </lineage>
</organism>
<feature type="signal peptide" evidence="2">
    <location>
        <begin position="1"/>
        <end position="23"/>
    </location>
</feature>
<sequence>MHRRRLALTAATLAALTASLAPAVGAPVSAGAADEVEPTSPVALVGAPGAKLFREGRYAYGDLGLRVVAQGGPLEIRTKRASWDVEPVTTFTTSAGSGEVPRSMIRGFDQLEDFVDITIRDAKGRAVWSRSPRVCLNSYEPQRMGPDAPARSPYPYGCPWNPFTIGSVQGVAKGYGNPVTDFYSRTRLAAGRHTVVARITPAWAALLGVAPEDATVRYPLQVRTARGGDGWGTGWRVAGGPVAPNGAAAHPEPQPPGDGGPVPDGPLADLKSLPAFGMSVTGTGNHLAFAATVWNAGDSPLVVDGFRRRGEEMMDAYQYFFDAEGEQTGYRRIGAMHWHAAPSHNHWHFLDFARYSLLSKDQAEVFRSRKQSFCLANTDAVDYTLPGADWQPDGTDLSTACGGRGAQSVRQVLSAGSGDTYSQYRAGQSFNLKGLPNGQYWIAVDANPEGRLVESSTEDNRALRKIWLGGKPGARTVRVAPVGLITGS</sequence>
<feature type="chain" id="PRO_5047515530" description="Lysyl oxidase" evidence="2">
    <location>
        <begin position="24"/>
        <end position="488"/>
    </location>
</feature>
<evidence type="ECO:0000256" key="2">
    <source>
        <dbReference type="SAM" id="SignalP"/>
    </source>
</evidence>
<feature type="region of interest" description="Disordered" evidence="1">
    <location>
        <begin position="239"/>
        <end position="266"/>
    </location>
</feature>
<dbReference type="InterPro" id="IPR006311">
    <property type="entry name" value="TAT_signal"/>
</dbReference>
<accession>A0ABP5B485</accession>
<comment type="caution">
    <text evidence="3">The sequence shown here is derived from an EMBL/GenBank/DDBJ whole genome shotgun (WGS) entry which is preliminary data.</text>
</comment>
<dbReference type="PROSITE" id="PS51318">
    <property type="entry name" value="TAT"/>
    <property type="match status" value="1"/>
</dbReference>
<dbReference type="Pfam" id="PF01186">
    <property type="entry name" value="Lysyl_oxidase"/>
    <property type="match status" value="1"/>
</dbReference>
<evidence type="ECO:0000256" key="1">
    <source>
        <dbReference type="SAM" id="MobiDB-lite"/>
    </source>
</evidence>
<dbReference type="EMBL" id="BAAAMY010000014">
    <property type="protein sequence ID" value="GAA1930291.1"/>
    <property type="molecule type" value="Genomic_DNA"/>
</dbReference>
<name>A0ABP5B485_9ACTN</name>
<dbReference type="InterPro" id="IPR001695">
    <property type="entry name" value="Lysyl_oxidase"/>
</dbReference>
<keyword evidence="2" id="KW-0732">Signal</keyword>
<dbReference type="Proteomes" id="UP001501612">
    <property type="component" value="Unassembled WGS sequence"/>
</dbReference>
<protein>
    <recommendedName>
        <fullName evidence="5">Lysyl oxidase</fullName>
    </recommendedName>
</protein>
<evidence type="ECO:0000313" key="4">
    <source>
        <dbReference type="Proteomes" id="UP001501612"/>
    </source>
</evidence>
<reference evidence="4" key="1">
    <citation type="journal article" date="2019" name="Int. J. Syst. Evol. Microbiol.">
        <title>The Global Catalogue of Microorganisms (GCM) 10K type strain sequencing project: providing services to taxonomists for standard genome sequencing and annotation.</title>
        <authorList>
            <consortium name="The Broad Institute Genomics Platform"/>
            <consortium name="The Broad Institute Genome Sequencing Center for Infectious Disease"/>
            <person name="Wu L."/>
            <person name="Ma J."/>
        </authorList>
    </citation>
    <scope>NUCLEOTIDE SEQUENCE [LARGE SCALE GENOMIC DNA]</scope>
    <source>
        <strain evidence="4">JCM 14046</strain>
    </source>
</reference>
<gene>
    <name evidence="3" type="ORF">GCM10009737_35300</name>
</gene>
<evidence type="ECO:0008006" key="5">
    <source>
        <dbReference type="Google" id="ProtNLM"/>
    </source>
</evidence>
<keyword evidence="4" id="KW-1185">Reference proteome</keyword>
<evidence type="ECO:0000313" key="3">
    <source>
        <dbReference type="EMBL" id="GAA1930291.1"/>
    </source>
</evidence>